<dbReference type="RefSeq" id="WP_201073368.1">
    <property type="nucleotide sequence ID" value="NZ_CP067420.1"/>
</dbReference>
<sequence>MITRRFFIACAALLAFAGTVALPTAGRADARSEAAAKFIQDLGARAIDVLVKPDLGRQESMQRFRVLLNEGFDVPYISRFVLGRTWNTATPAQQQEYGSLFERLIVQVYADRFAQYSGQNLDVNETLKITGHRPEGENDAIVTSQIIRPDAPPVAVDWRVRQRGDAMKVIDVAVEGVSMSVTQRSEFSSVVQRGGGQMEALLQTLRQRVGSAG</sequence>
<evidence type="ECO:0000256" key="1">
    <source>
        <dbReference type="SAM" id="SignalP"/>
    </source>
</evidence>
<dbReference type="PROSITE" id="PS51318">
    <property type="entry name" value="TAT"/>
    <property type="match status" value="1"/>
</dbReference>
<gene>
    <name evidence="2" type="ORF">IGS68_20755</name>
</gene>
<proteinExistence type="predicted"/>
<feature type="signal peptide" evidence="1">
    <location>
        <begin position="1"/>
        <end position="17"/>
    </location>
</feature>
<dbReference type="PANTHER" id="PTHR36573:SF1">
    <property type="entry name" value="INTERMEMBRANE PHOSPHOLIPID TRANSPORT SYSTEM BINDING PROTEIN MLAC"/>
    <property type="match status" value="1"/>
</dbReference>
<dbReference type="Proteomes" id="UP000595197">
    <property type="component" value="Chromosome"/>
</dbReference>
<feature type="chain" id="PRO_5046051659" evidence="1">
    <location>
        <begin position="18"/>
        <end position="213"/>
    </location>
</feature>
<dbReference type="InterPro" id="IPR042245">
    <property type="entry name" value="Tgt2/MlaC_sf"/>
</dbReference>
<organism evidence="2 3">
    <name type="scientific">Skermanella cutis</name>
    <dbReference type="NCBI Taxonomy" id="2775420"/>
    <lineage>
        <taxon>Bacteria</taxon>
        <taxon>Pseudomonadati</taxon>
        <taxon>Pseudomonadota</taxon>
        <taxon>Alphaproteobacteria</taxon>
        <taxon>Rhodospirillales</taxon>
        <taxon>Azospirillaceae</taxon>
        <taxon>Skermanella</taxon>
    </lineage>
</organism>
<name>A0ABX7B2Q2_9PROT</name>
<keyword evidence="3" id="KW-1185">Reference proteome</keyword>
<evidence type="ECO:0000313" key="3">
    <source>
        <dbReference type="Proteomes" id="UP000595197"/>
    </source>
</evidence>
<dbReference type="PANTHER" id="PTHR36573">
    <property type="entry name" value="INTERMEMBRANE PHOSPHOLIPID TRANSPORT SYSTEM BINDING PROTEIN MLAC"/>
    <property type="match status" value="1"/>
</dbReference>
<evidence type="ECO:0000313" key="2">
    <source>
        <dbReference type="EMBL" id="QQP88451.1"/>
    </source>
</evidence>
<accession>A0ABX7B2Q2</accession>
<protein>
    <submittedName>
        <fullName evidence="2">ABC transporter substrate-binding protein</fullName>
    </submittedName>
</protein>
<dbReference type="InterPro" id="IPR006311">
    <property type="entry name" value="TAT_signal"/>
</dbReference>
<dbReference type="InterPro" id="IPR008869">
    <property type="entry name" value="MlaC/ttg2D"/>
</dbReference>
<reference evidence="2" key="1">
    <citation type="submission" date="2021-02" db="EMBL/GenBank/DDBJ databases">
        <title>Skermanella TT6 skin isolate.</title>
        <authorList>
            <person name="Lee K."/>
            <person name="Ganzorig M."/>
        </authorList>
    </citation>
    <scope>NUCLEOTIDE SEQUENCE</scope>
    <source>
        <strain evidence="2">TT6</strain>
    </source>
</reference>
<keyword evidence="1" id="KW-0732">Signal</keyword>
<dbReference type="Gene3D" id="3.10.450.710">
    <property type="entry name" value="Tgt2/MlaC"/>
    <property type="match status" value="1"/>
</dbReference>
<dbReference type="EMBL" id="CP067420">
    <property type="protein sequence ID" value="QQP88451.1"/>
    <property type="molecule type" value="Genomic_DNA"/>
</dbReference>
<dbReference type="Pfam" id="PF05494">
    <property type="entry name" value="MlaC"/>
    <property type="match status" value="1"/>
</dbReference>